<evidence type="ECO:0000313" key="1">
    <source>
        <dbReference type="EMBL" id="TQM23006.1"/>
    </source>
</evidence>
<proteinExistence type="predicted"/>
<comment type="caution">
    <text evidence="1">The sequence shown here is derived from an EMBL/GenBank/DDBJ whole genome shotgun (WGS) entry which is preliminary data.</text>
</comment>
<sequence>MLLLLKSQKTINGNSNIYFLKISSKDKSKTELYDLLDLETTYNLSKGDVINLRNKSYSANLEEDFKTFYFEIVGRMFISDDDNENNGGVMTLVIEPYFVK</sequence>
<reference evidence="1 2" key="1">
    <citation type="submission" date="2019-06" db="EMBL/GenBank/DDBJ databases">
        <title>Sorghum-associated microbial communities from plants grown in Nebraska, USA.</title>
        <authorList>
            <person name="Schachtman D."/>
        </authorList>
    </citation>
    <scope>NUCLEOTIDE SEQUENCE [LARGE SCALE GENOMIC DNA]</scope>
    <source>
        <strain evidence="1 2">110</strain>
    </source>
</reference>
<dbReference type="AlphaFoldDB" id="A0A543EN59"/>
<dbReference type="RefSeq" id="WP_226798690.1">
    <property type="nucleotide sequence ID" value="NZ_VFPD01000001.1"/>
</dbReference>
<dbReference type="EMBL" id="VFPD01000001">
    <property type="protein sequence ID" value="TQM23006.1"/>
    <property type="molecule type" value="Genomic_DNA"/>
</dbReference>
<organism evidence="1 2">
    <name type="scientific">Chryseobacterium aquifrigidense</name>
    <dbReference type="NCBI Taxonomy" id="558021"/>
    <lineage>
        <taxon>Bacteria</taxon>
        <taxon>Pseudomonadati</taxon>
        <taxon>Bacteroidota</taxon>
        <taxon>Flavobacteriia</taxon>
        <taxon>Flavobacteriales</taxon>
        <taxon>Weeksellaceae</taxon>
        <taxon>Chryseobacterium group</taxon>
        <taxon>Chryseobacterium</taxon>
    </lineage>
</organism>
<protein>
    <submittedName>
        <fullName evidence="1">Uncharacterized protein</fullName>
    </submittedName>
</protein>
<evidence type="ECO:0000313" key="2">
    <source>
        <dbReference type="Proteomes" id="UP000316437"/>
    </source>
</evidence>
<name>A0A543EN59_9FLAO</name>
<accession>A0A543EN59</accession>
<dbReference type="Proteomes" id="UP000316437">
    <property type="component" value="Unassembled WGS sequence"/>
</dbReference>
<keyword evidence="2" id="KW-1185">Reference proteome</keyword>
<gene>
    <name evidence="1" type="ORF">FB551_2734</name>
</gene>